<name>A0A067NL89_PLEO1</name>
<dbReference type="Proteomes" id="UP000027073">
    <property type="component" value="Unassembled WGS sequence"/>
</dbReference>
<protein>
    <submittedName>
        <fullName evidence="2">Uncharacterized protein</fullName>
    </submittedName>
</protein>
<dbReference type="InParanoid" id="A0A067NL89"/>
<dbReference type="VEuPathDB" id="FungiDB:PLEOSDRAFT_170199"/>
<feature type="region of interest" description="Disordered" evidence="1">
    <location>
        <begin position="1"/>
        <end position="20"/>
    </location>
</feature>
<evidence type="ECO:0000256" key="1">
    <source>
        <dbReference type="SAM" id="MobiDB-lite"/>
    </source>
</evidence>
<dbReference type="HOGENOM" id="CLU_2264852_0_0_1"/>
<organism evidence="2 3">
    <name type="scientific">Pleurotus ostreatus (strain PC15)</name>
    <name type="common">Oyster mushroom</name>
    <dbReference type="NCBI Taxonomy" id="1137138"/>
    <lineage>
        <taxon>Eukaryota</taxon>
        <taxon>Fungi</taxon>
        <taxon>Dikarya</taxon>
        <taxon>Basidiomycota</taxon>
        <taxon>Agaricomycotina</taxon>
        <taxon>Agaricomycetes</taxon>
        <taxon>Agaricomycetidae</taxon>
        <taxon>Agaricales</taxon>
        <taxon>Pleurotineae</taxon>
        <taxon>Pleurotaceae</taxon>
        <taxon>Pleurotus</taxon>
    </lineage>
</organism>
<sequence>MNKANAAFSVEGVGPSTHSGTRSYIGTAVASVSYLLGQFLLDDINLFGSQLHRSVIYYYIATHLSAKPGINLAGTLPDLSQMDTEKRTQQHVLSPTFKPSEFH</sequence>
<evidence type="ECO:0000313" key="3">
    <source>
        <dbReference type="Proteomes" id="UP000027073"/>
    </source>
</evidence>
<proteinExistence type="predicted"/>
<dbReference type="AlphaFoldDB" id="A0A067NL89"/>
<evidence type="ECO:0000313" key="2">
    <source>
        <dbReference type="EMBL" id="KDQ24852.1"/>
    </source>
</evidence>
<reference evidence="3" key="1">
    <citation type="journal article" date="2014" name="Proc. Natl. Acad. Sci. U.S.A.">
        <title>Extensive sampling of basidiomycete genomes demonstrates inadequacy of the white-rot/brown-rot paradigm for wood decay fungi.</title>
        <authorList>
            <person name="Riley R."/>
            <person name="Salamov A.A."/>
            <person name="Brown D.W."/>
            <person name="Nagy L.G."/>
            <person name="Floudas D."/>
            <person name="Held B.W."/>
            <person name="Levasseur A."/>
            <person name="Lombard V."/>
            <person name="Morin E."/>
            <person name="Otillar R."/>
            <person name="Lindquist E.A."/>
            <person name="Sun H."/>
            <person name="LaButti K.M."/>
            <person name="Schmutz J."/>
            <person name="Jabbour D."/>
            <person name="Luo H."/>
            <person name="Baker S.E."/>
            <person name="Pisabarro A.G."/>
            <person name="Walton J.D."/>
            <person name="Blanchette R.A."/>
            <person name="Henrissat B."/>
            <person name="Martin F."/>
            <person name="Cullen D."/>
            <person name="Hibbett D.S."/>
            <person name="Grigoriev I.V."/>
        </authorList>
    </citation>
    <scope>NUCLEOTIDE SEQUENCE [LARGE SCALE GENOMIC DNA]</scope>
    <source>
        <strain evidence="3">PC15</strain>
    </source>
</reference>
<dbReference type="EMBL" id="KL198011">
    <property type="protein sequence ID" value="KDQ24852.1"/>
    <property type="molecule type" value="Genomic_DNA"/>
</dbReference>
<gene>
    <name evidence="2" type="ORF">PLEOSDRAFT_170199</name>
</gene>
<accession>A0A067NL89</accession>
<feature type="region of interest" description="Disordered" evidence="1">
    <location>
        <begin position="84"/>
        <end position="103"/>
    </location>
</feature>